<comment type="similarity">
    <text evidence="1 7">Belongs to the peptidase S11 family.</text>
</comment>
<dbReference type="PANTHER" id="PTHR21581">
    <property type="entry name" value="D-ALANYL-D-ALANINE CARBOXYPEPTIDASE"/>
    <property type="match status" value="1"/>
</dbReference>
<evidence type="ECO:0000259" key="8">
    <source>
        <dbReference type="Pfam" id="PF00768"/>
    </source>
</evidence>
<dbReference type="GO" id="GO:0004180">
    <property type="term" value="F:carboxypeptidase activity"/>
    <property type="evidence" value="ECO:0007669"/>
    <property type="project" value="UniProtKB-KW"/>
</dbReference>
<evidence type="ECO:0000256" key="1">
    <source>
        <dbReference type="ARBA" id="ARBA00007164"/>
    </source>
</evidence>
<evidence type="ECO:0000256" key="3">
    <source>
        <dbReference type="ARBA" id="ARBA00022801"/>
    </source>
</evidence>
<evidence type="ECO:0000313" key="10">
    <source>
        <dbReference type="Proteomes" id="UP000709466"/>
    </source>
</evidence>
<proteinExistence type="inferred from homology"/>
<keyword evidence="9" id="KW-0645">Protease</keyword>
<evidence type="ECO:0000256" key="5">
    <source>
        <dbReference type="ARBA" id="ARBA00022984"/>
    </source>
</evidence>
<keyword evidence="2" id="KW-0732">Signal</keyword>
<organism evidence="9 10">
    <name type="scientific">Marivivens donghaensis</name>
    <dbReference type="NCBI Taxonomy" id="1699413"/>
    <lineage>
        <taxon>Bacteria</taxon>
        <taxon>Pseudomonadati</taxon>
        <taxon>Pseudomonadota</taxon>
        <taxon>Alphaproteobacteria</taxon>
        <taxon>Rhodobacterales</taxon>
        <taxon>Paracoccaceae</taxon>
        <taxon>Marivivens group</taxon>
        <taxon>Marivivens</taxon>
    </lineage>
</organism>
<name>A0ABX0W0L6_9RHOB</name>
<evidence type="ECO:0000256" key="2">
    <source>
        <dbReference type="ARBA" id="ARBA00022729"/>
    </source>
</evidence>
<dbReference type="InterPro" id="IPR012338">
    <property type="entry name" value="Beta-lactam/transpept-like"/>
</dbReference>
<evidence type="ECO:0000256" key="7">
    <source>
        <dbReference type="RuleBase" id="RU004016"/>
    </source>
</evidence>
<keyword evidence="5" id="KW-0573">Peptidoglycan synthesis</keyword>
<dbReference type="InterPro" id="IPR018044">
    <property type="entry name" value="Peptidase_S11"/>
</dbReference>
<dbReference type="Proteomes" id="UP000709466">
    <property type="component" value="Unassembled WGS sequence"/>
</dbReference>
<evidence type="ECO:0000313" key="9">
    <source>
        <dbReference type="EMBL" id="NIY73623.1"/>
    </source>
</evidence>
<dbReference type="RefSeq" id="WP_167639004.1">
    <property type="nucleotide sequence ID" value="NZ_JAATOP010000011.1"/>
</dbReference>
<keyword evidence="3" id="KW-0378">Hydrolase</keyword>
<protein>
    <submittedName>
        <fullName evidence="9">D-alanyl-D-alanine carboxypeptidase</fullName>
    </submittedName>
</protein>
<dbReference type="Pfam" id="PF00768">
    <property type="entry name" value="Peptidase_S11"/>
    <property type="match status" value="1"/>
</dbReference>
<dbReference type="SUPFAM" id="SSF56601">
    <property type="entry name" value="beta-lactamase/transpeptidase-like"/>
    <property type="match status" value="1"/>
</dbReference>
<keyword evidence="9" id="KW-0121">Carboxypeptidase</keyword>
<evidence type="ECO:0000256" key="4">
    <source>
        <dbReference type="ARBA" id="ARBA00022960"/>
    </source>
</evidence>
<dbReference type="PRINTS" id="PR00725">
    <property type="entry name" value="DADACBPTASE1"/>
</dbReference>
<keyword evidence="10" id="KW-1185">Reference proteome</keyword>
<gene>
    <name evidence="9" type="ORF">HCZ30_14410</name>
</gene>
<dbReference type="EMBL" id="JAATOP010000011">
    <property type="protein sequence ID" value="NIY73623.1"/>
    <property type="molecule type" value="Genomic_DNA"/>
</dbReference>
<comment type="caution">
    <text evidence="9">The sequence shown here is derived from an EMBL/GenBank/DDBJ whole genome shotgun (WGS) entry which is preliminary data.</text>
</comment>
<feature type="domain" description="Peptidase S11 D-alanyl-D-alanine carboxypeptidase A N-terminal" evidence="8">
    <location>
        <begin position="35"/>
        <end position="256"/>
    </location>
</feature>
<evidence type="ECO:0000256" key="6">
    <source>
        <dbReference type="ARBA" id="ARBA00023316"/>
    </source>
</evidence>
<dbReference type="InterPro" id="IPR001967">
    <property type="entry name" value="Peptidase_S11_N"/>
</dbReference>
<dbReference type="PANTHER" id="PTHR21581:SF6">
    <property type="entry name" value="TRAFFICKING PROTEIN PARTICLE COMPLEX SUBUNIT 12"/>
    <property type="match status" value="1"/>
</dbReference>
<sequence length="531" mass="56259">MVSDVAGRPNIRTLIGVLFLGALWLLSFAPQQASAVPNAHYVIDARTGEVFQSYNSDTRLHPASLTKMMTLYLAFQAMERGEITADTPVTITSAASSEPPSKLGLRTGQQIRFRYLIRAAAVKSANDAATAIGIALEGSEEAFAARMNRMAQSMGMTRTTFRNANGLTQSGHLSTARDMSVLGRHVVYDFPQYYNIFSRTSTDAGMATVYNTNRRFLGAYRGADGIKTGFTNAAGYNLVASAQRGNVRIIAVVMGSTSTPARNAKAAELLDVGFARAPNNARIARPPLPAYSPGNGSAPIVTANGAAAVSVPAGKIIRTTGAVLASARPVGRAMPNTPMDPDEAQAVAQALAAAMAVTAEVAAPTEIAEAVVEPVLEPVIEPVIEAVVAGLEEAPMPRMRPAQIVPAEELIQVAAVEPDVATDPADIAAAVAQATTVAAEEPVVVTRVSTSGGQHWGINVGRYNSRYEAERILVRVALNEMSSLDGTVRRVVQSPRGFDANFMGMTRERAELACRRLQARDQTCFMVGQAE</sequence>
<reference evidence="9 10" key="1">
    <citation type="submission" date="2020-03" db="EMBL/GenBank/DDBJ databases">
        <title>Bacterial isolates of synthetic phycosphere.</title>
        <authorList>
            <person name="Fu H."/>
            <person name="Moran M.A."/>
        </authorList>
    </citation>
    <scope>NUCLEOTIDE SEQUENCE [LARGE SCALE GENOMIC DNA]</scope>
    <source>
        <strain evidence="9 10">HF1</strain>
    </source>
</reference>
<keyword evidence="6" id="KW-0961">Cell wall biogenesis/degradation</keyword>
<keyword evidence="4" id="KW-0133">Cell shape</keyword>
<dbReference type="Gene3D" id="3.40.710.10">
    <property type="entry name" value="DD-peptidase/beta-lactamase superfamily"/>
    <property type="match status" value="1"/>
</dbReference>
<accession>A0ABX0W0L6</accession>